<evidence type="ECO:0000256" key="15">
    <source>
        <dbReference type="SAM" id="Phobius"/>
    </source>
</evidence>
<feature type="transmembrane region" description="Helical" evidence="15">
    <location>
        <begin position="127"/>
        <end position="144"/>
    </location>
</feature>
<evidence type="ECO:0000259" key="16">
    <source>
        <dbReference type="PROSITE" id="PS50901"/>
    </source>
</evidence>
<dbReference type="SUPFAM" id="SSF52540">
    <property type="entry name" value="P-loop containing nucleoside triphosphate hydrolases"/>
    <property type="match status" value="1"/>
</dbReference>
<dbReference type="InterPro" id="IPR050206">
    <property type="entry name" value="FtsK/SpoIIIE/SftA"/>
</dbReference>
<dbReference type="FunFam" id="3.40.50.300:FF:000209">
    <property type="entry name" value="Cell division protein FtsK"/>
    <property type="match status" value="1"/>
</dbReference>
<dbReference type="OrthoDB" id="9807790at2"/>
<dbReference type="SUPFAM" id="SSF46785">
    <property type="entry name" value="Winged helix' DNA-binding domain"/>
    <property type="match status" value="1"/>
</dbReference>
<name>C5S212_9PAST</name>
<dbReference type="PANTHER" id="PTHR22683:SF41">
    <property type="entry name" value="DNA TRANSLOCASE FTSK"/>
    <property type="match status" value="1"/>
</dbReference>
<sequence>MIKRLRGKENLINFAIAIVGLLGIYLILAWASYSPLDNAWSVASSATENQILNKTGSLGAWMIDLLYAFFGKLSFLVPFSITGASAYALIMRIAEELTLKQFLLWVGSFLLLMLGLSGIATSVLSNSAYYLSGGFIGSMLHAFLDSTIGQFGTLFVSMLCVAVGFYFCSGQSLIPLFTQFYDWVTAKDEKKAEEVGVSSEAERVVSDLSEETVGQAEEMQNVENQFTDPAHFKRPNIHGLRPTTPSEDEIVHIEQKHEENGGAMFKVDSGLTLPSVNVQGFNPQDDVIAPEKTEEEVLHIDLPKVRLNPQAEEHPQMQAADISHEFTNSDFVNPAQFKVKLPENTLSDETAEEWEHEDENEEERVVEISEDDVQPPAFMQEFQPMAKPIIKLTPFEEVEETQTEDDFESERAKAFAEMERARLAEVEARAKAAGLEQTFHKITEGSTDFSTDLTAQVKIRTEPTPSEFSTPIKATVSESAVYPKGYGDTLIHPLLQKNKVLEKPTTPLPTLDLLAEHKQSTRQITEEEILETSRRIETALANYGVKATVEDVLVGPVVTRYEIKPAAGVKAAKVTSLASDLARELMFKAIRITEVVPGKPYMGIETPNQHRETVWLRDVLSSDEFVNTKATLPMALGKDISGNPVVVDMAKMPHLLVAGQTGGGKSVGVNTMILSLLFKLTPEQVRFIMIDPKVVELSIYNDIPHLLTPVVTDMKKAANALRWAVEEMERRYLLVSHLQVRNIEGYNAKIDQAADMQMPIPDPTWRPRDSMDALPPPLTKLSYIVLIVDEFADLMMSAGKEVEEYIMRIAQKARAVGIHLILATQRPSTDVITGVIKANIPSRIAFTVASQIDSRTILDAGGAEALLGRGDMLYSGAGSPDIIRVHGAFMEDDEVSRIADNWRARGKPQYLDSIVESLEEVDTTNRGALGDLDPLFDEVVEFVVESGITSISGIQRRFSLGFNRAGRIIDQLEAQGIISEPGKGGKREVLR</sequence>
<feature type="domain" description="FtsK" evidence="16">
    <location>
        <begin position="642"/>
        <end position="855"/>
    </location>
</feature>
<dbReference type="GO" id="GO:0005524">
    <property type="term" value="F:ATP binding"/>
    <property type="evidence" value="ECO:0007669"/>
    <property type="project" value="UniProtKB-UniRule"/>
</dbReference>
<dbReference type="GO" id="GO:0005886">
    <property type="term" value="C:plasma membrane"/>
    <property type="evidence" value="ECO:0007669"/>
    <property type="project" value="UniProtKB-SubCell"/>
</dbReference>
<dbReference type="InterPro" id="IPR036388">
    <property type="entry name" value="WH-like_DNA-bd_sf"/>
</dbReference>
<comment type="subcellular location">
    <subcellularLocation>
        <location evidence="1">Cell membrane</location>
        <topology evidence="1">Multi-pass membrane protein</topology>
    </subcellularLocation>
</comment>
<dbReference type="AlphaFoldDB" id="C5S212"/>
<feature type="transmembrane region" description="Helical" evidence="15">
    <location>
        <begin position="12"/>
        <end position="33"/>
    </location>
</feature>
<dbReference type="InterPro" id="IPR036390">
    <property type="entry name" value="WH_DNA-bd_sf"/>
</dbReference>
<feature type="transmembrane region" description="Helical" evidence="15">
    <location>
        <begin position="102"/>
        <end position="121"/>
    </location>
</feature>
<keyword evidence="7 14" id="KW-0547">Nucleotide-binding</keyword>
<dbReference type="Gene3D" id="1.10.10.10">
    <property type="entry name" value="Winged helix-like DNA-binding domain superfamily/Winged helix DNA-binding domain"/>
    <property type="match status" value="1"/>
</dbReference>
<organism evidence="17 18">
    <name type="scientific">Actinobacillus minor NM305</name>
    <dbReference type="NCBI Taxonomy" id="637911"/>
    <lineage>
        <taxon>Bacteria</taxon>
        <taxon>Pseudomonadati</taxon>
        <taxon>Pseudomonadota</taxon>
        <taxon>Gammaproteobacteria</taxon>
        <taxon>Pasteurellales</taxon>
        <taxon>Pasteurellaceae</taxon>
        <taxon>Actinobacillus</taxon>
    </lineage>
</organism>
<dbReference type="RefSeq" id="WP_005824042.1">
    <property type="nucleotide sequence ID" value="NZ_ACQL01000095.1"/>
</dbReference>
<feature type="transmembrane region" description="Helical" evidence="15">
    <location>
        <begin position="65"/>
        <end position="90"/>
    </location>
</feature>
<feature type="transmembrane region" description="Helical" evidence="15">
    <location>
        <begin position="151"/>
        <end position="167"/>
    </location>
</feature>
<evidence type="ECO:0000256" key="8">
    <source>
        <dbReference type="ARBA" id="ARBA00022829"/>
    </source>
</evidence>
<evidence type="ECO:0000313" key="17">
    <source>
        <dbReference type="EMBL" id="EER47049.1"/>
    </source>
</evidence>
<keyword evidence="4" id="KW-1003">Cell membrane</keyword>
<dbReference type="GO" id="GO:0003677">
    <property type="term" value="F:DNA binding"/>
    <property type="evidence" value="ECO:0007669"/>
    <property type="project" value="UniProtKB-KW"/>
</dbReference>
<evidence type="ECO:0000256" key="12">
    <source>
        <dbReference type="ARBA" id="ARBA00023136"/>
    </source>
</evidence>
<dbReference type="CDD" id="cd01127">
    <property type="entry name" value="TrwB_TraG_TraD_VirD4"/>
    <property type="match status" value="1"/>
</dbReference>
<evidence type="ECO:0000256" key="2">
    <source>
        <dbReference type="ARBA" id="ARBA00006474"/>
    </source>
</evidence>
<evidence type="ECO:0000256" key="13">
    <source>
        <dbReference type="ARBA" id="ARBA00023306"/>
    </source>
</evidence>
<keyword evidence="12 15" id="KW-0472">Membrane</keyword>
<dbReference type="GO" id="GO:0007059">
    <property type="term" value="P:chromosome segregation"/>
    <property type="evidence" value="ECO:0007669"/>
    <property type="project" value="UniProtKB-KW"/>
</dbReference>
<evidence type="ECO:0000256" key="3">
    <source>
        <dbReference type="ARBA" id="ARBA00020887"/>
    </source>
</evidence>
<evidence type="ECO:0000256" key="1">
    <source>
        <dbReference type="ARBA" id="ARBA00004651"/>
    </source>
</evidence>
<proteinExistence type="inferred from homology"/>
<dbReference type="InterPro" id="IPR018541">
    <property type="entry name" value="Ftsk_gamma"/>
</dbReference>
<dbReference type="PROSITE" id="PS50901">
    <property type="entry name" value="FTSK"/>
    <property type="match status" value="1"/>
</dbReference>
<evidence type="ECO:0000256" key="6">
    <source>
        <dbReference type="ARBA" id="ARBA00022692"/>
    </source>
</evidence>
<dbReference type="Proteomes" id="UP000005532">
    <property type="component" value="Unassembled WGS sequence"/>
</dbReference>
<evidence type="ECO:0000256" key="7">
    <source>
        <dbReference type="ARBA" id="ARBA00022741"/>
    </source>
</evidence>
<dbReference type="InterPro" id="IPR025199">
    <property type="entry name" value="FtsK_4TM"/>
</dbReference>
<dbReference type="PANTHER" id="PTHR22683">
    <property type="entry name" value="SPORULATION PROTEIN RELATED"/>
    <property type="match status" value="1"/>
</dbReference>
<evidence type="ECO:0000256" key="14">
    <source>
        <dbReference type="PROSITE-ProRule" id="PRU00289"/>
    </source>
</evidence>
<dbReference type="Pfam" id="PF01580">
    <property type="entry name" value="FtsK_SpoIIIE"/>
    <property type="match status" value="1"/>
</dbReference>
<dbReference type="EMBL" id="ACQL01000095">
    <property type="protein sequence ID" value="EER47049.1"/>
    <property type="molecule type" value="Genomic_DNA"/>
</dbReference>
<dbReference type="Pfam" id="PF13491">
    <property type="entry name" value="FtsK_4TM"/>
    <property type="match status" value="1"/>
</dbReference>
<dbReference type="SMART" id="SM00843">
    <property type="entry name" value="Ftsk_gamma"/>
    <property type="match status" value="1"/>
</dbReference>
<keyword evidence="9 14" id="KW-0067">ATP-binding</keyword>
<evidence type="ECO:0000256" key="5">
    <source>
        <dbReference type="ARBA" id="ARBA00022618"/>
    </source>
</evidence>
<dbReference type="Pfam" id="PF17854">
    <property type="entry name" value="FtsK_alpha"/>
    <property type="match status" value="1"/>
</dbReference>
<dbReference type="eggNOG" id="COG1674">
    <property type="taxonomic scope" value="Bacteria"/>
</dbReference>
<evidence type="ECO:0000256" key="11">
    <source>
        <dbReference type="ARBA" id="ARBA00023125"/>
    </source>
</evidence>
<feature type="binding site" evidence="14">
    <location>
        <begin position="659"/>
        <end position="666"/>
    </location>
    <ligand>
        <name>ATP</name>
        <dbReference type="ChEBI" id="CHEBI:30616"/>
    </ligand>
</feature>
<reference evidence="17 18" key="1">
    <citation type="journal article" date="2010" name="Vet. Microbiol.">
        <title>Production of haemolysins by strains of the Actinobacillus minor/porcitonsillarum complex.</title>
        <authorList>
            <person name="Arya G."/>
            <person name="Niven D.F."/>
        </authorList>
    </citation>
    <scope>NUCLEOTIDE SEQUENCE [LARGE SCALE GENOMIC DNA]</scope>
    <source>
        <strain evidence="17 18">NM305</strain>
    </source>
</reference>
<evidence type="ECO:0000313" key="18">
    <source>
        <dbReference type="Proteomes" id="UP000005532"/>
    </source>
</evidence>
<keyword evidence="5" id="KW-0132">Cell division</keyword>
<keyword evidence="10 15" id="KW-1133">Transmembrane helix</keyword>
<comment type="similarity">
    <text evidence="2">Belongs to the FtsK/SpoIIIE/SftA family.</text>
</comment>
<dbReference type="Pfam" id="PF09397">
    <property type="entry name" value="FtsK_gamma"/>
    <property type="match status" value="1"/>
</dbReference>
<accession>C5S212</accession>
<keyword evidence="6 15" id="KW-0812">Transmembrane</keyword>
<dbReference type="Gene3D" id="3.40.50.300">
    <property type="entry name" value="P-loop containing nucleotide triphosphate hydrolases"/>
    <property type="match status" value="1"/>
</dbReference>
<dbReference type="InterPro" id="IPR002543">
    <property type="entry name" value="FtsK_dom"/>
</dbReference>
<dbReference type="InterPro" id="IPR027417">
    <property type="entry name" value="P-loop_NTPase"/>
</dbReference>
<dbReference type="InterPro" id="IPR041027">
    <property type="entry name" value="FtsK_alpha"/>
</dbReference>
<evidence type="ECO:0000256" key="10">
    <source>
        <dbReference type="ARBA" id="ARBA00022989"/>
    </source>
</evidence>
<gene>
    <name evidence="17" type="ORF">AM305_09556</name>
</gene>
<comment type="caution">
    <text evidence="17">The sequence shown here is derived from an EMBL/GenBank/DDBJ whole genome shotgun (WGS) entry which is preliminary data.</text>
</comment>
<keyword evidence="8" id="KW-0159">Chromosome partition</keyword>
<keyword evidence="11" id="KW-0238">DNA-binding</keyword>
<evidence type="ECO:0000256" key="9">
    <source>
        <dbReference type="ARBA" id="ARBA00022840"/>
    </source>
</evidence>
<evidence type="ECO:0000256" key="4">
    <source>
        <dbReference type="ARBA" id="ARBA00022475"/>
    </source>
</evidence>
<dbReference type="Gene3D" id="3.30.980.40">
    <property type="match status" value="1"/>
</dbReference>
<protein>
    <recommendedName>
        <fullName evidence="3">DNA translocase FtsK</fullName>
    </recommendedName>
</protein>
<keyword evidence="13" id="KW-0131">Cell cycle</keyword>
<dbReference type="GO" id="GO:0051301">
    <property type="term" value="P:cell division"/>
    <property type="evidence" value="ECO:0007669"/>
    <property type="project" value="UniProtKB-KW"/>
</dbReference>